<organism evidence="2 3">
    <name type="scientific">Pseudomonas veronii</name>
    <dbReference type="NCBI Taxonomy" id="76761"/>
    <lineage>
        <taxon>Bacteria</taxon>
        <taxon>Pseudomonadati</taxon>
        <taxon>Pseudomonadota</taxon>
        <taxon>Gammaproteobacteria</taxon>
        <taxon>Pseudomonadales</taxon>
        <taxon>Pseudomonadaceae</taxon>
        <taxon>Pseudomonas</taxon>
    </lineage>
</organism>
<evidence type="ECO:0000313" key="2">
    <source>
        <dbReference type="EMBL" id="NMX98904.1"/>
    </source>
</evidence>
<reference evidence="1 4" key="2">
    <citation type="submission" date="2020-12" db="EMBL/GenBank/DDBJ databases">
        <title>Comparative genomic insights into the epidemiology and virulence of plant pathogenic Pseudomonads from Turkey.</title>
        <authorList>
            <person name="Dillon M."/>
            <person name="Ruiz-Bedoya T."/>
            <person name="Bendalovic-Torma C."/>
            <person name="Guttman K.M."/>
            <person name="Kwak H."/>
            <person name="Middleton M.A."/>
            <person name="Wang P.W."/>
            <person name="Horuz S."/>
            <person name="Aysan Y."/>
            <person name="Guttman D.S."/>
        </authorList>
    </citation>
    <scope>NUCLEOTIDE SEQUENCE [LARGE SCALE GENOMIC DNA]</scope>
    <source>
        <strain evidence="1 4">S4_EA_3a</strain>
    </source>
</reference>
<name>A0A0R3AY88_PSEVE</name>
<dbReference type="OrthoDB" id="8561934at2"/>
<dbReference type="KEGG" id="pvr:PverR02_27140"/>
<dbReference type="RefSeq" id="WP_017847336.1">
    <property type="nucleotide sequence ID" value="NZ_CP018420.1"/>
</dbReference>
<dbReference type="EMBL" id="JAAQWE010000020">
    <property type="protein sequence ID" value="NMX98904.1"/>
    <property type="molecule type" value="Genomic_DNA"/>
</dbReference>
<dbReference type="GeneID" id="47558846"/>
<dbReference type="EMBL" id="JAEILD010000007">
    <property type="protein sequence ID" value="MBI6647791.1"/>
    <property type="molecule type" value="Genomic_DNA"/>
</dbReference>
<sequence>MPGITLKISGQPDLARVQGIVSQLTALTCDVLEKRPEQTLVMVHFVPHEQWFINSCSLAELGYNSFRLEVTITDETNTKAQKARFQREAFALLAEEIGNLHPHSNIHLIDCRASAYGYGGVSQEYKHHHP</sequence>
<dbReference type="Proteomes" id="UP000614123">
    <property type="component" value="Unassembled WGS sequence"/>
</dbReference>
<dbReference type="AlphaFoldDB" id="A0A0R3AY88"/>
<protein>
    <submittedName>
        <fullName evidence="2">4-oxalocrotonate tautomerase</fullName>
    </submittedName>
</protein>
<evidence type="ECO:0000313" key="1">
    <source>
        <dbReference type="EMBL" id="MBI6647791.1"/>
    </source>
</evidence>
<accession>A0A0R3AY88</accession>
<comment type="caution">
    <text evidence="2">The sequence shown here is derived from an EMBL/GenBank/DDBJ whole genome shotgun (WGS) entry which is preliminary data.</text>
</comment>
<dbReference type="Gene3D" id="3.30.429.10">
    <property type="entry name" value="Macrophage Migration Inhibitory Factor"/>
    <property type="match status" value="2"/>
</dbReference>
<keyword evidence="4" id="KW-1185">Reference proteome</keyword>
<dbReference type="InterPro" id="IPR014347">
    <property type="entry name" value="Tautomerase/MIF_sf"/>
</dbReference>
<reference evidence="2 3" key="1">
    <citation type="journal article" date="2020" name="Front. Microbiol.">
        <title>Genetic Organization of the aprX-lipA2 Operon Affects the Proteolytic Potential of Pseudomonas Species in Milk.</title>
        <authorList>
            <person name="Maier C."/>
            <person name="Huptas C."/>
            <person name="von Neubeck M."/>
            <person name="Scherer S."/>
            <person name="Wenning M."/>
            <person name="Lucking G."/>
        </authorList>
    </citation>
    <scope>NUCLEOTIDE SEQUENCE [LARGE SCALE GENOMIC DNA]</scope>
    <source>
        <strain evidence="2 3">WS 4671</strain>
    </source>
</reference>
<evidence type="ECO:0000313" key="3">
    <source>
        <dbReference type="Proteomes" id="UP000552560"/>
    </source>
</evidence>
<evidence type="ECO:0000313" key="4">
    <source>
        <dbReference type="Proteomes" id="UP000614123"/>
    </source>
</evidence>
<gene>
    <name evidence="2" type="ORF">HBO43_20115</name>
    <name evidence="1" type="ORF">YA0849_01990</name>
</gene>
<proteinExistence type="predicted"/>
<dbReference type="SUPFAM" id="SSF55331">
    <property type="entry name" value="Tautomerase/MIF"/>
    <property type="match status" value="1"/>
</dbReference>
<dbReference type="Proteomes" id="UP000552560">
    <property type="component" value="Unassembled WGS sequence"/>
</dbReference>